<protein>
    <submittedName>
        <fullName evidence="2">Uncharacterized protein</fullName>
    </submittedName>
</protein>
<dbReference type="Proteomes" id="UP000190648">
    <property type="component" value="Unassembled WGS sequence"/>
</dbReference>
<proteinExistence type="predicted"/>
<comment type="caution">
    <text evidence="2">The sequence shown here is derived from an EMBL/GenBank/DDBJ whole genome shotgun (WGS) entry which is preliminary data.</text>
</comment>
<sequence length="66" mass="7024">MNAKLGQENEISREAEPPEQAQGLPGQDGCAEAARRPPSHKPLHETTQLIPKCKGSQLPGAARALL</sequence>
<feature type="region of interest" description="Disordered" evidence="1">
    <location>
        <begin position="1"/>
        <end position="66"/>
    </location>
</feature>
<evidence type="ECO:0000256" key="1">
    <source>
        <dbReference type="SAM" id="MobiDB-lite"/>
    </source>
</evidence>
<organism evidence="2 3">
    <name type="scientific">Patagioenas fasciata monilis</name>
    <dbReference type="NCBI Taxonomy" id="372326"/>
    <lineage>
        <taxon>Eukaryota</taxon>
        <taxon>Metazoa</taxon>
        <taxon>Chordata</taxon>
        <taxon>Craniata</taxon>
        <taxon>Vertebrata</taxon>
        <taxon>Euteleostomi</taxon>
        <taxon>Archelosauria</taxon>
        <taxon>Archosauria</taxon>
        <taxon>Dinosauria</taxon>
        <taxon>Saurischia</taxon>
        <taxon>Theropoda</taxon>
        <taxon>Coelurosauria</taxon>
        <taxon>Aves</taxon>
        <taxon>Neognathae</taxon>
        <taxon>Neoaves</taxon>
        <taxon>Columbimorphae</taxon>
        <taxon>Columbiformes</taxon>
        <taxon>Columbidae</taxon>
        <taxon>Patagioenas</taxon>
    </lineage>
</organism>
<name>A0A1V4KHQ8_PATFA</name>
<keyword evidence="3" id="KW-1185">Reference proteome</keyword>
<gene>
    <name evidence="2" type="ORF">AV530_004615</name>
</gene>
<reference evidence="2 3" key="1">
    <citation type="submission" date="2016-02" db="EMBL/GenBank/DDBJ databases">
        <title>Band-tailed pigeon sequencing and assembly.</title>
        <authorList>
            <person name="Soares A.E."/>
            <person name="Novak B.J."/>
            <person name="Rice E.S."/>
            <person name="O'Connell B."/>
            <person name="Chang D."/>
            <person name="Weber S."/>
            <person name="Shapiro B."/>
        </authorList>
    </citation>
    <scope>NUCLEOTIDE SEQUENCE [LARGE SCALE GENOMIC DNA]</scope>
    <source>
        <strain evidence="2">BTP2013</strain>
        <tissue evidence="2">Blood</tissue>
    </source>
</reference>
<dbReference type="EMBL" id="LSYS01003090">
    <property type="protein sequence ID" value="OPJ83931.1"/>
    <property type="molecule type" value="Genomic_DNA"/>
</dbReference>
<accession>A0A1V4KHQ8</accession>
<evidence type="ECO:0000313" key="2">
    <source>
        <dbReference type="EMBL" id="OPJ83931.1"/>
    </source>
</evidence>
<evidence type="ECO:0000313" key="3">
    <source>
        <dbReference type="Proteomes" id="UP000190648"/>
    </source>
</evidence>
<dbReference type="AlphaFoldDB" id="A0A1V4KHQ8"/>